<dbReference type="InterPro" id="IPR027417">
    <property type="entry name" value="P-loop_NTPase"/>
</dbReference>
<keyword evidence="1" id="KW-0813">Transport</keyword>
<dbReference type="InterPro" id="IPR003593">
    <property type="entry name" value="AAA+_ATPase"/>
</dbReference>
<dbReference type="Pfam" id="PF00005">
    <property type="entry name" value="ABC_tran"/>
    <property type="match status" value="1"/>
</dbReference>
<dbReference type="GO" id="GO:0005886">
    <property type="term" value="C:plasma membrane"/>
    <property type="evidence" value="ECO:0007669"/>
    <property type="project" value="TreeGrafter"/>
</dbReference>
<dbReference type="EMBL" id="PEGB01000002">
    <property type="protein sequence ID" value="RLU10990.1"/>
    <property type="molecule type" value="Genomic_DNA"/>
</dbReference>
<evidence type="ECO:0000313" key="7">
    <source>
        <dbReference type="Proteomes" id="UP000282140"/>
    </source>
</evidence>
<feature type="domain" description="ABC transporter" evidence="4">
    <location>
        <begin position="8"/>
        <end position="256"/>
    </location>
</feature>
<dbReference type="SMART" id="SM00382">
    <property type="entry name" value="AAA"/>
    <property type="match status" value="1"/>
</dbReference>
<keyword evidence="2" id="KW-0547">Nucleotide-binding</keyword>
<dbReference type="CDD" id="cd03219">
    <property type="entry name" value="ABC_Mj1267_LivG_branched"/>
    <property type="match status" value="1"/>
</dbReference>
<evidence type="ECO:0000313" key="8">
    <source>
        <dbReference type="Proteomes" id="UP000282672"/>
    </source>
</evidence>
<dbReference type="Pfam" id="PF12399">
    <property type="entry name" value="BCA_ABC_TP_C"/>
    <property type="match status" value="1"/>
</dbReference>
<dbReference type="GO" id="GO:0016887">
    <property type="term" value="F:ATP hydrolysis activity"/>
    <property type="evidence" value="ECO:0007669"/>
    <property type="project" value="InterPro"/>
</dbReference>
<dbReference type="EMBL" id="PEGA01000017">
    <property type="protein sequence ID" value="RLU07916.1"/>
    <property type="molecule type" value="Genomic_DNA"/>
</dbReference>
<name>A0A3L8CI22_9PSED</name>
<dbReference type="SUPFAM" id="SSF52540">
    <property type="entry name" value="P-loop containing nucleoside triphosphate hydrolases"/>
    <property type="match status" value="1"/>
</dbReference>
<dbReference type="PROSITE" id="PS50893">
    <property type="entry name" value="ABC_TRANSPORTER_2"/>
    <property type="match status" value="1"/>
</dbReference>
<evidence type="ECO:0000256" key="3">
    <source>
        <dbReference type="ARBA" id="ARBA00022840"/>
    </source>
</evidence>
<gene>
    <name evidence="5" type="ORF">CS076_17200</name>
    <name evidence="6" type="ORF">CS078_05990</name>
</gene>
<dbReference type="RefSeq" id="WP_121733086.1">
    <property type="nucleotide sequence ID" value="NZ_PEGA01000017.1"/>
</dbReference>
<reference evidence="7 8" key="1">
    <citation type="journal article" date="2018" name="Front. Microbiol.">
        <title>Discovery of Phloeophagus Beetles as a Source of Pseudomonas Strains That Produce Potentially New Bioactive Substances and Description of Pseudomonas bohemica sp. nov.</title>
        <authorList>
            <person name="Saati-Santamaria Z."/>
            <person name="Lopez-Mondejar R."/>
            <person name="Jimenez-Gomez A."/>
            <person name="Diez-Mendez A."/>
            <person name="Vetrovsky T."/>
            <person name="Igual J.M."/>
            <person name="Velazquez E."/>
            <person name="Kolarik M."/>
            <person name="Rivas R."/>
            <person name="Garcia-Fraile P."/>
        </authorList>
    </citation>
    <scope>NUCLEOTIDE SEQUENCE [LARGE SCALE GENOMIC DNA]</scope>
    <source>
        <strain evidence="5 8">A2-NA12</strain>
        <strain evidence="6 7">A2-NA13</strain>
    </source>
</reference>
<dbReference type="InterPro" id="IPR032823">
    <property type="entry name" value="BCA_ABC_TP_C"/>
</dbReference>
<dbReference type="AlphaFoldDB" id="A0A3L8CI22"/>
<evidence type="ECO:0000313" key="5">
    <source>
        <dbReference type="EMBL" id="RLU07916.1"/>
    </source>
</evidence>
<keyword evidence="3 5" id="KW-0067">ATP-binding</keyword>
<dbReference type="Proteomes" id="UP000282140">
    <property type="component" value="Unassembled WGS sequence"/>
</dbReference>
<evidence type="ECO:0000256" key="1">
    <source>
        <dbReference type="ARBA" id="ARBA00022448"/>
    </source>
</evidence>
<evidence type="ECO:0000256" key="2">
    <source>
        <dbReference type="ARBA" id="ARBA00022741"/>
    </source>
</evidence>
<dbReference type="FunFam" id="3.40.50.300:FF:000421">
    <property type="entry name" value="Branched-chain amino acid ABC transporter ATP-binding protein"/>
    <property type="match status" value="1"/>
</dbReference>
<dbReference type="Gene3D" id="3.40.50.300">
    <property type="entry name" value="P-loop containing nucleotide triphosphate hydrolases"/>
    <property type="match status" value="1"/>
</dbReference>
<dbReference type="Proteomes" id="UP000282672">
    <property type="component" value="Unassembled WGS sequence"/>
</dbReference>
<evidence type="ECO:0000313" key="6">
    <source>
        <dbReference type="EMBL" id="RLU10990.1"/>
    </source>
</evidence>
<evidence type="ECO:0000259" key="4">
    <source>
        <dbReference type="PROSITE" id="PS50893"/>
    </source>
</evidence>
<dbReference type="PANTHER" id="PTHR45772">
    <property type="entry name" value="CONSERVED COMPONENT OF ABC TRANSPORTER FOR NATURAL AMINO ACIDS-RELATED"/>
    <property type="match status" value="1"/>
</dbReference>
<sequence length="258" mass="28267">MSSTESILQVSGISLSFKGVKAINQLSFDVRKGEICALIGPNGAGKSSLLNVLNGVYRFDAGSIIFEQQPFQRIDPLTAARRGIGRTFQNNALFKKMSVIDNILTGLSRHLRSSFIEQALNLPRARREAAEFRQQAQGILEFLELQAHRDVPVGNLSYGLQKRVELGRALIAGPRLLLLDEPMAGMNAEEKQEMSRFIADINRDLGTTVVLIEHDMSVVMGLSDHVVVLDYGRKVGDGTPAQVQADPEVIAAYLGVVH</sequence>
<dbReference type="InterPro" id="IPR003439">
    <property type="entry name" value="ABC_transporter-like_ATP-bd"/>
</dbReference>
<dbReference type="GO" id="GO:0005524">
    <property type="term" value="F:ATP binding"/>
    <property type="evidence" value="ECO:0007669"/>
    <property type="project" value="UniProtKB-KW"/>
</dbReference>
<accession>A0A3L8CI22</accession>
<comment type="caution">
    <text evidence="5">The sequence shown here is derived from an EMBL/GenBank/DDBJ whole genome shotgun (WGS) entry which is preliminary data.</text>
</comment>
<dbReference type="InterPro" id="IPR051120">
    <property type="entry name" value="ABC_AA/LPS_Transport"/>
</dbReference>
<proteinExistence type="predicted"/>
<organism evidence="5 8">
    <name type="scientific">Pseudomonas prosekii</name>
    <dbReference type="NCBI Taxonomy" id="1148509"/>
    <lineage>
        <taxon>Bacteria</taxon>
        <taxon>Pseudomonadati</taxon>
        <taxon>Pseudomonadota</taxon>
        <taxon>Gammaproteobacteria</taxon>
        <taxon>Pseudomonadales</taxon>
        <taxon>Pseudomonadaceae</taxon>
        <taxon>Pseudomonas</taxon>
    </lineage>
</organism>
<dbReference type="PANTHER" id="PTHR45772:SF1">
    <property type="entry name" value="ABC TRANSPORTER ATP-BINDING PROTEIN"/>
    <property type="match status" value="1"/>
</dbReference>
<keyword evidence="7" id="KW-1185">Reference proteome</keyword>
<protein>
    <submittedName>
        <fullName evidence="5">ABC transporter ATP-binding protein</fullName>
    </submittedName>
</protein>